<dbReference type="EC" id="5.3.1.16" evidence="9"/>
<evidence type="ECO:0000256" key="8">
    <source>
        <dbReference type="ARBA" id="ARBA00023235"/>
    </source>
</evidence>
<gene>
    <name evidence="9" type="primary">hisA</name>
    <name evidence="11" type="ORF">EZV76_14025</name>
</gene>
<evidence type="ECO:0000313" key="11">
    <source>
        <dbReference type="EMBL" id="THV58000.1"/>
    </source>
</evidence>
<evidence type="ECO:0000256" key="5">
    <source>
        <dbReference type="ARBA" id="ARBA00022490"/>
    </source>
</evidence>
<reference evidence="11 12" key="1">
    <citation type="submission" date="2019-03" db="EMBL/GenBank/DDBJ databases">
        <title>Muricauda SCR12 sp.nov, a marine bacterium isolated from Pacific Ocean:the Okinawa trough.</title>
        <authorList>
            <person name="Liu L."/>
        </authorList>
    </citation>
    <scope>NUCLEOTIDE SEQUENCE [LARGE SCALE GENOMIC DNA]</scope>
    <source>
        <strain evidence="11 12">SCR12</strain>
    </source>
</reference>
<dbReference type="GO" id="GO:0000105">
    <property type="term" value="P:L-histidine biosynthetic process"/>
    <property type="evidence" value="ECO:0007669"/>
    <property type="project" value="UniProtKB-UniRule"/>
</dbReference>
<dbReference type="InterPro" id="IPR013785">
    <property type="entry name" value="Aldolase_TIM"/>
</dbReference>
<comment type="pathway">
    <text evidence="3 9">Amino-acid biosynthesis; L-histidine biosynthesis; L-histidine from 5-phospho-alpha-D-ribose 1-diphosphate: step 4/9.</text>
</comment>
<dbReference type="RefSeq" id="WP_136567196.1">
    <property type="nucleotide sequence ID" value="NZ_SNTZ01000010.1"/>
</dbReference>
<evidence type="ECO:0000256" key="4">
    <source>
        <dbReference type="ARBA" id="ARBA00009667"/>
    </source>
</evidence>
<dbReference type="InterPro" id="IPR023016">
    <property type="entry name" value="HisA/PriA"/>
</dbReference>
<dbReference type="Proteomes" id="UP000310406">
    <property type="component" value="Unassembled WGS sequence"/>
</dbReference>
<evidence type="ECO:0000256" key="6">
    <source>
        <dbReference type="ARBA" id="ARBA00022605"/>
    </source>
</evidence>
<comment type="catalytic activity">
    <reaction evidence="1 9">
        <text>1-(5-phospho-beta-D-ribosyl)-5-[(5-phospho-beta-D-ribosylamino)methylideneamino]imidazole-4-carboxamide = 5-[(5-phospho-1-deoxy-D-ribulos-1-ylimino)methylamino]-1-(5-phospho-beta-D-ribosyl)imidazole-4-carboxamide</text>
        <dbReference type="Rhea" id="RHEA:15469"/>
        <dbReference type="ChEBI" id="CHEBI:58435"/>
        <dbReference type="ChEBI" id="CHEBI:58525"/>
        <dbReference type="EC" id="5.3.1.16"/>
    </reaction>
</comment>
<keyword evidence="6 9" id="KW-0028">Amino-acid biosynthesis</keyword>
<name>A0A4S8RJ46_9FLAO</name>
<dbReference type="GO" id="GO:0005737">
    <property type="term" value="C:cytoplasm"/>
    <property type="evidence" value="ECO:0007669"/>
    <property type="project" value="UniProtKB-SubCell"/>
</dbReference>
<dbReference type="PANTHER" id="PTHR43090:SF2">
    <property type="entry name" value="1-(5-PHOSPHORIBOSYL)-5-[(5-PHOSPHORIBOSYLAMINO)METHYLIDENEAMINO] IMIDAZOLE-4-CARBOXAMIDE ISOMERASE"/>
    <property type="match status" value="1"/>
</dbReference>
<dbReference type="GO" id="GO:0000162">
    <property type="term" value="P:L-tryptophan biosynthetic process"/>
    <property type="evidence" value="ECO:0007669"/>
    <property type="project" value="TreeGrafter"/>
</dbReference>
<keyword evidence="7 9" id="KW-0368">Histidine biosynthesis</keyword>
<feature type="active site" description="Proton donor" evidence="9">
    <location>
        <position position="130"/>
    </location>
</feature>
<dbReference type="EMBL" id="SNTZ01000010">
    <property type="protein sequence ID" value="THV58000.1"/>
    <property type="molecule type" value="Genomic_DNA"/>
</dbReference>
<evidence type="ECO:0000256" key="9">
    <source>
        <dbReference type="HAMAP-Rule" id="MF_01014"/>
    </source>
</evidence>
<proteinExistence type="inferred from homology"/>
<comment type="similarity">
    <text evidence="4 9 10">Belongs to the HisA/HisF family.</text>
</comment>
<dbReference type="InterPro" id="IPR044524">
    <property type="entry name" value="Isoase_HisA-like"/>
</dbReference>
<dbReference type="GO" id="GO:0003949">
    <property type="term" value="F:1-(5-phosphoribosyl)-5-[(5-phosphoribosylamino)methylideneamino]imidazole-4-carboxamide isomerase activity"/>
    <property type="evidence" value="ECO:0007669"/>
    <property type="project" value="UniProtKB-UniRule"/>
</dbReference>
<sequence>MRLIPAIDIIDGKCVRLSKGDYNTKKIYNEDPVEVAKEFEAHGIQNLHLVDLDGAKSKHIVNHNVLESIASKTSLKIDFGGGLKTDEDLHIAFESGAHQITGGSIAVKDSDVFLGWLENYGPNKIILGADAQDEKVAVSGWQEESDQELVPFIQFYQKKGIKYVICTDIGKDGMLGGPSFELYKKIISKTMKHETVVSGSGVEDKEVIGINLIASGGISTFDELPKLAKMGCEGTIIGKAIYENRISLKQLEAYILQNG</sequence>
<keyword evidence="8 9" id="KW-0413">Isomerase</keyword>
<evidence type="ECO:0000256" key="10">
    <source>
        <dbReference type="RuleBase" id="RU003657"/>
    </source>
</evidence>
<evidence type="ECO:0000256" key="3">
    <source>
        <dbReference type="ARBA" id="ARBA00005133"/>
    </source>
</evidence>
<comment type="caution">
    <text evidence="11">The sequence shown here is derived from an EMBL/GenBank/DDBJ whole genome shotgun (WGS) entry which is preliminary data.</text>
</comment>
<dbReference type="OrthoDB" id="9807749at2"/>
<dbReference type="CDD" id="cd04732">
    <property type="entry name" value="HisA"/>
    <property type="match status" value="1"/>
</dbReference>
<dbReference type="InterPro" id="IPR011060">
    <property type="entry name" value="RibuloseP-bd_barrel"/>
</dbReference>
<dbReference type="InterPro" id="IPR006062">
    <property type="entry name" value="His_biosynth"/>
</dbReference>
<dbReference type="UniPathway" id="UPA00031">
    <property type="reaction ID" value="UER00009"/>
</dbReference>
<protein>
    <recommendedName>
        <fullName evidence="9">1-(5-phosphoribosyl)-5-[(5-phosphoribosylamino)methylideneamino] imidazole-4-carboxamide isomerase</fullName>
        <ecNumber evidence="9">5.3.1.16</ecNumber>
    </recommendedName>
    <alternativeName>
        <fullName evidence="9">Phosphoribosylformimino-5-aminoimidazole carboxamide ribotide isomerase</fullName>
    </alternativeName>
</protein>
<organism evidence="11 12">
    <name type="scientific">Flagellimonas alvinocaridis</name>
    <dbReference type="NCBI Taxonomy" id="2530200"/>
    <lineage>
        <taxon>Bacteria</taxon>
        <taxon>Pseudomonadati</taxon>
        <taxon>Bacteroidota</taxon>
        <taxon>Flavobacteriia</taxon>
        <taxon>Flavobacteriales</taxon>
        <taxon>Flavobacteriaceae</taxon>
        <taxon>Flagellimonas</taxon>
    </lineage>
</organism>
<dbReference type="PANTHER" id="PTHR43090">
    <property type="entry name" value="1-(5-PHOSPHORIBOSYL)-5-[(5-PHOSPHORIBOSYLAMINO)METHYLIDENEAMINO] IMIDAZOLE-4-CARBOXAMIDE ISOMERASE"/>
    <property type="match status" value="1"/>
</dbReference>
<dbReference type="AlphaFoldDB" id="A0A4S8RJ46"/>
<keyword evidence="12" id="KW-1185">Reference proteome</keyword>
<dbReference type="FunFam" id="3.20.20.70:FF:000009">
    <property type="entry name" value="1-(5-phosphoribosyl)-5-[(5-phosphoribosylamino)methylideneamino] imidazole-4-carboxamide isomerase"/>
    <property type="match status" value="1"/>
</dbReference>
<accession>A0A4S8RJ46</accession>
<dbReference type="HAMAP" id="MF_01014">
    <property type="entry name" value="HisA"/>
    <property type="match status" value="1"/>
</dbReference>
<comment type="subcellular location">
    <subcellularLocation>
        <location evidence="2 9">Cytoplasm</location>
    </subcellularLocation>
</comment>
<keyword evidence="5 9" id="KW-0963">Cytoplasm</keyword>
<evidence type="ECO:0000313" key="12">
    <source>
        <dbReference type="Proteomes" id="UP000310406"/>
    </source>
</evidence>
<feature type="active site" description="Proton acceptor" evidence="9">
    <location>
        <position position="8"/>
    </location>
</feature>
<evidence type="ECO:0000256" key="2">
    <source>
        <dbReference type="ARBA" id="ARBA00004496"/>
    </source>
</evidence>
<dbReference type="Gene3D" id="3.20.20.70">
    <property type="entry name" value="Aldolase class I"/>
    <property type="match status" value="1"/>
</dbReference>
<dbReference type="SUPFAM" id="SSF51366">
    <property type="entry name" value="Ribulose-phoshate binding barrel"/>
    <property type="match status" value="1"/>
</dbReference>
<dbReference type="Pfam" id="PF00977">
    <property type="entry name" value="His_biosynth"/>
    <property type="match status" value="2"/>
</dbReference>
<evidence type="ECO:0000256" key="1">
    <source>
        <dbReference type="ARBA" id="ARBA00000901"/>
    </source>
</evidence>
<evidence type="ECO:0000256" key="7">
    <source>
        <dbReference type="ARBA" id="ARBA00023102"/>
    </source>
</evidence>